<dbReference type="EMBL" id="AE017285">
    <property type="protein sequence ID" value="AAS95085.1"/>
    <property type="molecule type" value="Genomic_DNA"/>
</dbReference>
<name>Q72EH4_NITV2</name>
<dbReference type="EnsemblBacteria" id="AAS95085">
    <property type="protein sequence ID" value="AAS95085"/>
    <property type="gene ID" value="DVU_0604"/>
</dbReference>
<dbReference type="AlphaFoldDB" id="Q72EH4"/>
<gene>
    <name evidence="1" type="ordered locus">DVU_0604</name>
</gene>
<evidence type="ECO:0000313" key="2">
    <source>
        <dbReference type="Proteomes" id="UP000002194"/>
    </source>
</evidence>
<protein>
    <submittedName>
        <fullName evidence="1">Uncharacterized protein</fullName>
    </submittedName>
</protein>
<dbReference type="KEGG" id="dvu:DVU_0604"/>
<evidence type="ECO:0000313" key="1">
    <source>
        <dbReference type="EMBL" id="AAS95085.1"/>
    </source>
</evidence>
<proteinExistence type="predicted"/>
<dbReference type="STRING" id="882.DVU_0604"/>
<dbReference type="HOGENOM" id="CLU_3232737_0_0_7"/>
<keyword evidence="2" id="KW-1185">Reference proteome</keyword>
<dbReference type="Proteomes" id="UP000002194">
    <property type="component" value="Chromosome"/>
</dbReference>
<accession>Q72EH4</accession>
<sequence length="43" mass="5115">MKRYIHFIHLSDDITRLTRKQMHAATSHDVPTCIFNTQTMEEP</sequence>
<dbReference type="PaxDb" id="882-DVU_0604"/>
<organism evidence="1 2">
    <name type="scientific">Nitratidesulfovibrio vulgaris (strain ATCC 29579 / DSM 644 / CCUG 34227 / NCIMB 8303 / VKM B-1760 / Hildenborough)</name>
    <name type="common">Desulfovibrio vulgaris</name>
    <dbReference type="NCBI Taxonomy" id="882"/>
    <lineage>
        <taxon>Bacteria</taxon>
        <taxon>Pseudomonadati</taxon>
        <taxon>Thermodesulfobacteriota</taxon>
        <taxon>Desulfovibrionia</taxon>
        <taxon>Desulfovibrionales</taxon>
        <taxon>Desulfovibrionaceae</taxon>
        <taxon>Nitratidesulfovibrio</taxon>
    </lineage>
</organism>
<reference evidence="1 2" key="1">
    <citation type="journal article" date="2004" name="Nat. Biotechnol.">
        <title>The genome sequence of the anaerobic, sulfate-reducing bacterium Desulfovibrio vulgaris Hildenborough.</title>
        <authorList>
            <person name="Heidelberg J.F."/>
            <person name="Seshadri R."/>
            <person name="Haveman S.A."/>
            <person name="Hemme C.L."/>
            <person name="Paulsen I.T."/>
            <person name="Kolonay J.F."/>
            <person name="Eisen J.A."/>
            <person name="Ward N."/>
            <person name="Methe B."/>
            <person name="Brinkac L.M."/>
            <person name="Daugherty S.C."/>
            <person name="Deboy R.T."/>
            <person name="Dodson R.J."/>
            <person name="Durkin A.S."/>
            <person name="Madupu R."/>
            <person name="Nelson W.C."/>
            <person name="Sullivan S.A."/>
            <person name="Fouts D."/>
            <person name="Haft D.H."/>
            <person name="Selengut J."/>
            <person name="Peterson J.D."/>
            <person name="Davidsen T.M."/>
            <person name="Zafar N."/>
            <person name="Zhou L."/>
            <person name="Radune D."/>
            <person name="Dimitrov G."/>
            <person name="Hance M."/>
            <person name="Tran K."/>
            <person name="Khouri H."/>
            <person name="Gill J."/>
            <person name="Utterback T.R."/>
            <person name="Feldblyum T.V."/>
            <person name="Wall J.D."/>
            <person name="Voordouw G."/>
            <person name="Fraser C.M."/>
        </authorList>
    </citation>
    <scope>NUCLEOTIDE SEQUENCE [LARGE SCALE GENOMIC DNA]</scope>
    <source>
        <strain evidence="2">ATCC 29579 / DSM 644 / NCIMB 8303 / VKM B-1760 / Hildenborough</strain>
    </source>
</reference>